<feature type="compositionally biased region" description="Polar residues" evidence="1">
    <location>
        <begin position="279"/>
        <end position="288"/>
    </location>
</feature>
<gene>
    <name evidence="2" type="ORF">G210_2398</name>
</gene>
<accession>M3J5G4</accession>
<dbReference type="GO" id="GO:0005634">
    <property type="term" value="C:nucleus"/>
    <property type="evidence" value="ECO:0007669"/>
    <property type="project" value="TreeGrafter"/>
</dbReference>
<dbReference type="PANTHER" id="PTHR13384">
    <property type="entry name" value="G PATCH DOMAIN-CONTAINING PROTEIN 1"/>
    <property type="match status" value="1"/>
</dbReference>
<evidence type="ECO:0000256" key="1">
    <source>
        <dbReference type="SAM" id="MobiDB-lite"/>
    </source>
</evidence>
<reference evidence="2 3" key="1">
    <citation type="submission" date="2013-02" db="EMBL/GenBank/DDBJ databases">
        <title>Genome sequence of Candida maltosa Xu316, a potential industrial strain for xylitol and ethanol production.</title>
        <authorList>
            <person name="Yu J."/>
            <person name="Wang Q."/>
            <person name="Geng X."/>
            <person name="Bao W."/>
            <person name="He P."/>
            <person name="Cai J."/>
        </authorList>
    </citation>
    <scope>NUCLEOTIDE SEQUENCE [LARGE SCALE GENOMIC DNA]</scope>
    <source>
        <strain evidence="3">Xu316</strain>
    </source>
</reference>
<dbReference type="AlphaFoldDB" id="M3J5G4"/>
<evidence type="ECO:0000313" key="3">
    <source>
        <dbReference type="Proteomes" id="UP000011777"/>
    </source>
</evidence>
<dbReference type="SUPFAM" id="SSF54695">
    <property type="entry name" value="POZ domain"/>
    <property type="match status" value="1"/>
</dbReference>
<dbReference type="Proteomes" id="UP000011777">
    <property type="component" value="Unassembled WGS sequence"/>
</dbReference>
<feature type="region of interest" description="Disordered" evidence="1">
    <location>
        <begin position="258"/>
        <end position="294"/>
    </location>
</feature>
<protein>
    <recommendedName>
        <fullName evidence="4">Growth regulation protein</fullName>
    </recommendedName>
</protein>
<dbReference type="HOGENOM" id="CLU_028899_0_0_1"/>
<dbReference type="InterPro" id="IPR011333">
    <property type="entry name" value="SKP1/BTB/POZ_sf"/>
</dbReference>
<dbReference type="OrthoDB" id="9451547at2759"/>
<name>M3J5G4_CANMX</name>
<dbReference type="STRING" id="1245528.M3J5G4"/>
<dbReference type="GO" id="GO:0003723">
    <property type="term" value="F:RNA binding"/>
    <property type="evidence" value="ECO:0007669"/>
    <property type="project" value="TreeGrafter"/>
</dbReference>
<evidence type="ECO:0008006" key="4">
    <source>
        <dbReference type="Google" id="ProtNLM"/>
    </source>
</evidence>
<sequence length="383" mass="43232">MSQDIITQVQPQDYSSNIQAANNTNNNNSTEDSDTDYNSIIHLNIRGKEFTITRDDLMSLPESILLCLFPNGVFLDVNGQVINNLTEDDVVYVNFDPLTFQYIIDTFYRAQQDLAVMPSLQPTSSYSRHGNRQENILETKPAIIVLREDLDFYVIPPVEGLNMEQMKQLKLGVSVELLKNKLIFAGLGYKFDDDEDEGVQIHDQDESEKGKSKGLGPAEQHLFDMLCSSGFEIRDKWGCRSLEPNKCVISSLSLVRLKTHQDPPPDTETPPDSPSLTPVGTNTSQNGRSRSRSRIAQLASSATRAASRSLSSKRNGNKVDNTQTKLLLFWRKPARKCWWSHGWVDIDIDAPDLFQLESGNDKMKVKVHIRRVWTLELSVIGVQ</sequence>
<organism evidence="2 3">
    <name type="scientific">Candida maltosa (strain Xu316)</name>
    <name type="common">Yeast</name>
    <dbReference type="NCBI Taxonomy" id="1245528"/>
    <lineage>
        <taxon>Eukaryota</taxon>
        <taxon>Fungi</taxon>
        <taxon>Dikarya</taxon>
        <taxon>Ascomycota</taxon>
        <taxon>Saccharomycotina</taxon>
        <taxon>Pichiomycetes</taxon>
        <taxon>Debaryomycetaceae</taxon>
        <taxon>Candida/Lodderomyces clade</taxon>
        <taxon>Candida</taxon>
    </lineage>
</organism>
<dbReference type="PANTHER" id="PTHR13384:SF16">
    <property type="entry name" value="GROWTH REGULATION PROTEIN"/>
    <property type="match status" value="1"/>
</dbReference>
<evidence type="ECO:0000313" key="2">
    <source>
        <dbReference type="EMBL" id="EMG47298.1"/>
    </source>
</evidence>
<comment type="caution">
    <text evidence="2">The sequence shown here is derived from an EMBL/GenBank/DDBJ whole genome shotgun (WGS) entry which is preliminary data.</text>
</comment>
<dbReference type="OMA" id="RKCWWGE"/>
<dbReference type="Gene3D" id="3.30.710.10">
    <property type="entry name" value="Potassium Channel Kv1.1, Chain A"/>
    <property type="match status" value="1"/>
</dbReference>
<dbReference type="EMBL" id="AOGT01001631">
    <property type="protein sequence ID" value="EMG47298.1"/>
    <property type="molecule type" value="Genomic_DNA"/>
</dbReference>
<keyword evidence="3" id="KW-1185">Reference proteome</keyword>
<dbReference type="eggNOG" id="ENOG502RXS0">
    <property type="taxonomic scope" value="Eukaryota"/>
</dbReference>
<proteinExistence type="predicted"/>
<feature type="compositionally biased region" description="Pro residues" evidence="1">
    <location>
        <begin position="262"/>
        <end position="273"/>
    </location>
</feature>